<feature type="signal peptide" evidence="1">
    <location>
        <begin position="1"/>
        <end position="35"/>
    </location>
</feature>
<sequence>MNMNQKAGRRFASLRAALFSIAVALAMGVMADACAIDVDPADYVPAPAGTTAGLLYQQHAERDANYSGGNRNPGNPLLTTDVTILRFVHYMNIGGYTVGPQVLLPFASLRSGRDIKALGNENALGDLILAAPVWLINDPTKSTFFAVAPYLYLPTGSYSNSRALNVGENRWKFDLQAGLVQQISGPLYLDLTGDVMAFGKNNDYGSGRGSMRQAPLYQLQSYLRYQFSATTNASAGLSRTWGGETTVNGVDSHDQPNQLKISFGGSTFVGPKTQIMGSIGRDLSVDNGFKENFRLNLRLLQIF</sequence>
<proteinExistence type="predicted"/>
<evidence type="ECO:0000313" key="2">
    <source>
        <dbReference type="EMBL" id="QJQ01717.1"/>
    </source>
</evidence>
<dbReference type="InterPro" id="IPR025737">
    <property type="entry name" value="FApF"/>
</dbReference>
<dbReference type="Pfam" id="PF13557">
    <property type="entry name" value="Phenol_MetA_deg"/>
    <property type="match status" value="1"/>
</dbReference>
<accession>A0A6M3ZT43</accession>
<keyword evidence="1" id="KW-0732">Signal</keyword>
<evidence type="ECO:0000313" key="3">
    <source>
        <dbReference type="Proteomes" id="UP000501648"/>
    </source>
</evidence>
<dbReference type="AlphaFoldDB" id="A0A6M3ZT43"/>
<organism evidence="2 3">
    <name type="scientific">Herbaspirillum rubrisubalbicans Os34</name>
    <dbReference type="NCBI Taxonomy" id="1235827"/>
    <lineage>
        <taxon>Bacteria</taxon>
        <taxon>Pseudomonadati</taxon>
        <taxon>Pseudomonadota</taxon>
        <taxon>Betaproteobacteria</taxon>
        <taxon>Burkholderiales</taxon>
        <taxon>Oxalobacteraceae</taxon>
        <taxon>Herbaspirillum</taxon>
    </lineage>
</organism>
<name>A0A6M3ZT43_9BURK</name>
<reference evidence="2 3" key="1">
    <citation type="journal article" date="2012" name="J. Bacteriol.">
        <title>Genome sequence of the pathogenic Herbaspirillum seropedicae strain Os34, isolated from rice roots.</title>
        <authorList>
            <person name="Ye W."/>
            <person name="Ye S."/>
            <person name="Liu J."/>
            <person name="Chang S."/>
            <person name="Chen M."/>
            <person name="Zhu B."/>
            <person name="Guo L."/>
            <person name="An Q."/>
        </authorList>
    </citation>
    <scope>NUCLEOTIDE SEQUENCE [LARGE SCALE GENOMIC DNA]</scope>
    <source>
        <strain evidence="2 3">Os34</strain>
    </source>
</reference>
<dbReference type="EMBL" id="CP008956">
    <property type="protein sequence ID" value="QJQ01717.1"/>
    <property type="molecule type" value="Genomic_DNA"/>
</dbReference>
<feature type="chain" id="PRO_5026850716" evidence="1">
    <location>
        <begin position="36"/>
        <end position="303"/>
    </location>
</feature>
<protein>
    <submittedName>
        <fullName evidence="2">Transporter</fullName>
    </submittedName>
</protein>
<dbReference type="Proteomes" id="UP000501648">
    <property type="component" value="Chromosome"/>
</dbReference>
<gene>
    <name evidence="2" type="ORF">C798_16175</name>
</gene>
<evidence type="ECO:0000256" key="1">
    <source>
        <dbReference type="SAM" id="SignalP"/>
    </source>
</evidence>